<dbReference type="PANTHER" id="PTHR31967">
    <property type="entry name" value="GROUNDHOG (HEDGEHOG-LIKE FAMILY)-RELATED"/>
    <property type="match status" value="1"/>
</dbReference>
<feature type="domain" description="Nucleotide-diphospho-sugar transferase" evidence="1">
    <location>
        <begin position="54"/>
        <end position="242"/>
    </location>
</feature>
<dbReference type="Proteomes" id="UP000887561">
    <property type="component" value="Unplaced"/>
</dbReference>
<dbReference type="PANTHER" id="PTHR31967:SF12">
    <property type="entry name" value="NUCLEOTIDE-DIPHOSPHO-SUGAR TRANSFERASE DOMAIN-CONTAINING PROTEIN"/>
    <property type="match status" value="1"/>
</dbReference>
<dbReference type="AlphaFoldDB" id="A0A915LY45"/>
<dbReference type="Pfam" id="PF03407">
    <property type="entry name" value="Nucleotid_trans"/>
    <property type="match status" value="1"/>
</dbReference>
<evidence type="ECO:0000313" key="2">
    <source>
        <dbReference type="Proteomes" id="UP000887561"/>
    </source>
</evidence>
<evidence type="ECO:0000259" key="1">
    <source>
        <dbReference type="Pfam" id="PF03407"/>
    </source>
</evidence>
<protein>
    <submittedName>
        <fullName evidence="3">Nucleotide-diphospho-sugar transferase domain-containing protein</fullName>
    </submittedName>
</protein>
<dbReference type="WBParaSite" id="scaffold19631_cov199.g19284">
    <property type="protein sequence ID" value="scaffold19631_cov199.g19284"/>
    <property type="gene ID" value="scaffold19631_cov199.g19284"/>
</dbReference>
<dbReference type="InterPro" id="IPR005069">
    <property type="entry name" value="Nucl-diP-sugar_transferase"/>
</dbReference>
<keyword evidence="2" id="KW-1185">Reference proteome</keyword>
<name>A0A915LY45_MELJA</name>
<proteinExistence type="predicted"/>
<organism evidence="2 3">
    <name type="scientific">Meloidogyne javanica</name>
    <name type="common">Root-knot nematode worm</name>
    <dbReference type="NCBI Taxonomy" id="6303"/>
    <lineage>
        <taxon>Eukaryota</taxon>
        <taxon>Metazoa</taxon>
        <taxon>Ecdysozoa</taxon>
        <taxon>Nematoda</taxon>
        <taxon>Chromadorea</taxon>
        <taxon>Rhabditida</taxon>
        <taxon>Tylenchina</taxon>
        <taxon>Tylenchomorpha</taxon>
        <taxon>Tylenchoidea</taxon>
        <taxon>Meloidogynidae</taxon>
        <taxon>Meloidogyninae</taxon>
        <taxon>Meloidogyne</taxon>
        <taxon>Meloidogyne incognita group</taxon>
    </lineage>
</organism>
<accession>A0A915LY45</accession>
<reference evidence="3" key="1">
    <citation type="submission" date="2022-11" db="UniProtKB">
        <authorList>
            <consortium name="WormBaseParasite"/>
        </authorList>
    </citation>
    <scope>IDENTIFICATION</scope>
</reference>
<sequence>MSDGLLYIGATKEKFKKLNKENHNVEYKIREMPTNNLKKPIKPLPISQSFLNHAQIDVEEQKALDEPLSWGRLRYVQILNARAQLLAKLGEESIPFVLTESDAIWLRNPFDELFPNLNLLDDVDLVLPLNSQSGQIKGQRFAFNPMFAFETNATRLALQRMNKLLNGENSSNYLMDQDVLNQLCSSQYSGLVCRDFDRSDIADGAWLKLSETERLRAAKKVGHWPYIVNNNFYVGVHNKMAR</sequence>
<evidence type="ECO:0000313" key="3">
    <source>
        <dbReference type="WBParaSite" id="scaffold19631_cov199.g19284"/>
    </source>
</evidence>